<proteinExistence type="predicted"/>
<organism evidence="2 3">
    <name type="scientific">Araneus ventricosus</name>
    <name type="common">Orbweaver spider</name>
    <name type="synonym">Epeira ventricosa</name>
    <dbReference type="NCBI Taxonomy" id="182803"/>
    <lineage>
        <taxon>Eukaryota</taxon>
        <taxon>Metazoa</taxon>
        <taxon>Ecdysozoa</taxon>
        <taxon>Arthropoda</taxon>
        <taxon>Chelicerata</taxon>
        <taxon>Arachnida</taxon>
        <taxon>Araneae</taxon>
        <taxon>Araneomorphae</taxon>
        <taxon>Entelegynae</taxon>
        <taxon>Araneoidea</taxon>
        <taxon>Araneidae</taxon>
        <taxon>Araneus</taxon>
    </lineage>
</organism>
<dbReference type="EMBL" id="BGPR01000008">
    <property type="protein sequence ID" value="GBL75771.1"/>
    <property type="molecule type" value="Genomic_DNA"/>
</dbReference>
<keyword evidence="3" id="KW-1185">Reference proteome</keyword>
<evidence type="ECO:0000313" key="2">
    <source>
        <dbReference type="EMBL" id="GBL75771.1"/>
    </source>
</evidence>
<protein>
    <submittedName>
        <fullName evidence="2">Uncharacterized protein</fullName>
    </submittedName>
</protein>
<name>A0A4Y2A7G4_ARAVE</name>
<gene>
    <name evidence="2" type="ORF">AVEN_155064_1</name>
</gene>
<feature type="compositionally biased region" description="Basic and acidic residues" evidence="1">
    <location>
        <begin position="89"/>
        <end position="98"/>
    </location>
</feature>
<reference evidence="2 3" key="1">
    <citation type="journal article" date="2019" name="Sci. Rep.">
        <title>Orb-weaving spider Araneus ventricosus genome elucidates the spidroin gene catalogue.</title>
        <authorList>
            <person name="Kono N."/>
            <person name="Nakamura H."/>
            <person name="Ohtoshi R."/>
            <person name="Moran D.A.P."/>
            <person name="Shinohara A."/>
            <person name="Yoshida Y."/>
            <person name="Fujiwara M."/>
            <person name="Mori M."/>
            <person name="Tomita M."/>
            <person name="Arakawa K."/>
        </authorList>
    </citation>
    <scope>NUCLEOTIDE SEQUENCE [LARGE SCALE GENOMIC DNA]</scope>
</reference>
<comment type="caution">
    <text evidence="2">The sequence shown here is derived from an EMBL/GenBank/DDBJ whole genome shotgun (WGS) entry which is preliminary data.</text>
</comment>
<dbReference type="AlphaFoldDB" id="A0A4Y2A7G4"/>
<feature type="region of interest" description="Disordered" evidence="1">
    <location>
        <begin position="45"/>
        <end position="98"/>
    </location>
</feature>
<accession>A0A4Y2A7G4</accession>
<dbReference type="Proteomes" id="UP000499080">
    <property type="component" value="Unassembled WGS sequence"/>
</dbReference>
<sequence>MWLQVVQRPLWPIGKVAASRSEGSRFQTRFHLRSAVYEDLVQPKSYEGAKGPPAGVMRKFGEGEPAQVSSSSSDHGSKLRGLSQNSPRVDSKQRVRIV</sequence>
<evidence type="ECO:0000313" key="3">
    <source>
        <dbReference type="Proteomes" id="UP000499080"/>
    </source>
</evidence>
<evidence type="ECO:0000256" key="1">
    <source>
        <dbReference type="SAM" id="MobiDB-lite"/>
    </source>
</evidence>